<dbReference type="EMBL" id="AZEZ01000032">
    <property type="protein sequence ID" value="KRL44792.1"/>
    <property type="molecule type" value="Genomic_DNA"/>
</dbReference>
<dbReference type="GO" id="GO:0003677">
    <property type="term" value="F:DNA binding"/>
    <property type="evidence" value="ECO:0007669"/>
    <property type="project" value="UniProtKB-UniRule"/>
</dbReference>
<dbReference type="SUPFAM" id="SSF46689">
    <property type="entry name" value="Homeodomain-like"/>
    <property type="match status" value="1"/>
</dbReference>
<accession>A0A0R1QUJ8</accession>
<dbReference type="PATRIC" id="fig|1423770.3.peg.2042"/>
<dbReference type="PANTHER" id="PTHR43479:SF11">
    <property type="entry name" value="ACREF_ENVCD OPERON REPRESSOR-RELATED"/>
    <property type="match status" value="1"/>
</dbReference>
<sequence length="223" mass="25937">MNMSNIYTTNQKDARRQSIMQAAVQLFKTQGYSEITMKQIADTVGTSKGTTFHYFATKEDLFMSILLENYQQFFTDLLIKLEGYSQISEEVYVSFMVDQTENLIRNHDVLVRLNTIRGPILEGKANMDETVAKRNNLYAISKQVGQKLFEKTNGLLTQNQFSHIFIIQSGIISGLMNMASLTRFNHTDLKVDYPDFEIELIPEARQQMNYYLIEYLKEYKKNE</sequence>
<proteinExistence type="predicted"/>
<keyword evidence="5" id="KW-1185">Reference proteome</keyword>
<gene>
    <name evidence="4" type="ORF">FD29_GL001989</name>
</gene>
<evidence type="ECO:0000256" key="2">
    <source>
        <dbReference type="PROSITE-ProRule" id="PRU00335"/>
    </source>
</evidence>
<keyword evidence="1 2" id="KW-0238">DNA-binding</keyword>
<dbReference type="Gene3D" id="1.10.357.10">
    <property type="entry name" value="Tetracycline Repressor, domain 2"/>
    <property type="match status" value="1"/>
</dbReference>
<organism evidence="4 5">
    <name type="scientific">Companilactobacillus mindensis DSM 14500</name>
    <dbReference type="NCBI Taxonomy" id="1423770"/>
    <lineage>
        <taxon>Bacteria</taxon>
        <taxon>Bacillati</taxon>
        <taxon>Bacillota</taxon>
        <taxon>Bacilli</taxon>
        <taxon>Lactobacillales</taxon>
        <taxon>Lactobacillaceae</taxon>
        <taxon>Companilactobacillus</taxon>
    </lineage>
</organism>
<name>A0A0R1QUJ8_9LACO</name>
<protein>
    <submittedName>
        <fullName evidence="4">Transcription regulator</fullName>
    </submittedName>
</protein>
<evidence type="ECO:0000259" key="3">
    <source>
        <dbReference type="PROSITE" id="PS50977"/>
    </source>
</evidence>
<dbReference type="Pfam" id="PF00440">
    <property type="entry name" value="TetR_N"/>
    <property type="match status" value="1"/>
</dbReference>
<evidence type="ECO:0000313" key="5">
    <source>
        <dbReference type="Proteomes" id="UP000050872"/>
    </source>
</evidence>
<dbReference type="PROSITE" id="PS50977">
    <property type="entry name" value="HTH_TETR_2"/>
    <property type="match status" value="1"/>
</dbReference>
<dbReference type="InterPro" id="IPR009057">
    <property type="entry name" value="Homeodomain-like_sf"/>
</dbReference>
<comment type="caution">
    <text evidence="4">The sequence shown here is derived from an EMBL/GenBank/DDBJ whole genome shotgun (WGS) entry which is preliminary data.</text>
</comment>
<dbReference type="PRINTS" id="PR00455">
    <property type="entry name" value="HTHTETR"/>
</dbReference>
<dbReference type="Proteomes" id="UP000050872">
    <property type="component" value="Unassembled WGS sequence"/>
</dbReference>
<dbReference type="InterPro" id="IPR050624">
    <property type="entry name" value="HTH-type_Tx_Regulator"/>
</dbReference>
<evidence type="ECO:0000313" key="4">
    <source>
        <dbReference type="EMBL" id="KRL44792.1"/>
    </source>
</evidence>
<feature type="domain" description="HTH tetR-type" evidence="3">
    <location>
        <begin position="13"/>
        <end position="73"/>
    </location>
</feature>
<dbReference type="STRING" id="1423770.FD29_GL001989"/>
<dbReference type="AlphaFoldDB" id="A0A0R1QUJ8"/>
<dbReference type="InterPro" id="IPR001647">
    <property type="entry name" value="HTH_TetR"/>
</dbReference>
<feature type="DNA-binding region" description="H-T-H motif" evidence="2">
    <location>
        <begin position="36"/>
        <end position="55"/>
    </location>
</feature>
<reference evidence="4 5" key="1">
    <citation type="journal article" date="2015" name="Genome Announc.">
        <title>Expanding the biotechnology potential of lactobacilli through comparative genomics of 213 strains and associated genera.</title>
        <authorList>
            <person name="Sun Z."/>
            <person name="Harris H.M."/>
            <person name="McCann A."/>
            <person name="Guo C."/>
            <person name="Argimon S."/>
            <person name="Zhang W."/>
            <person name="Yang X."/>
            <person name="Jeffery I.B."/>
            <person name="Cooney J.C."/>
            <person name="Kagawa T.F."/>
            <person name="Liu W."/>
            <person name="Song Y."/>
            <person name="Salvetti E."/>
            <person name="Wrobel A."/>
            <person name="Rasinkangas P."/>
            <person name="Parkhill J."/>
            <person name="Rea M.C."/>
            <person name="O'Sullivan O."/>
            <person name="Ritari J."/>
            <person name="Douillard F.P."/>
            <person name="Paul Ross R."/>
            <person name="Yang R."/>
            <person name="Briner A.E."/>
            <person name="Felis G.E."/>
            <person name="de Vos W.M."/>
            <person name="Barrangou R."/>
            <person name="Klaenhammer T.R."/>
            <person name="Caufield P.W."/>
            <person name="Cui Y."/>
            <person name="Zhang H."/>
            <person name="O'Toole P.W."/>
        </authorList>
    </citation>
    <scope>NUCLEOTIDE SEQUENCE [LARGE SCALE GENOMIC DNA]</scope>
    <source>
        <strain evidence="4 5">DSM 14500</strain>
    </source>
</reference>
<dbReference type="PANTHER" id="PTHR43479">
    <property type="entry name" value="ACREF/ENVCD OPERON REPRESSOR-RELATED"/>
    <property type="match status" value="1"/>
</dbReference>
<evidence type="ECO:0000256" key="1">
    <source>
        <dbReference type="ARBA" id="ARBA00023125"/>
    </source>
</evidence>